<dbReference type="Pfam" id="PF13414">
    <property type="entry name" value="TPR_11"/>
    <property type="match status" value="1"/>
</dbReference>
<dbReference type="GO" id="GO:0005524">
    <property type="term" value="F:ATP binding"/>
    <property type="evidence" value="ECO:0007669"/>
    <property type="project" value="UniProtKB-UniRule"/>
</dbReference>
<evidence type="ECO:0000256" key="5">
    <source>
        <dbReference type="ARBA" id="ARBA00022777"/>
    </source>
</evidence>
<dbReference type="SMART" id="SM00028">
    <property type="entry name" value="TPR"/>
    <property type="match status" value="5"/>
</dbReference>
<keyword evidence="5" id="KW-0418">Kinase</keyword>
<dbReference type="CDD" id="cd14014">
    <property type="entry name" value="STKc_PknB_like"/>
    <property type="match status" value="1"/>
</dbReference>
<dbReference type="InterPro" id="IPR026870">
    <property type="entry name" value="Zinc_ribbon_dom"/>
</dbReference>
<dbReference type="AlphaFoldDB" id="A0A0S7Y6S9"/>
<keyword evidence="9" id="KW-0472">Membrane</keyword>
<feature type="domain" description="Protein kinase" evidence="10">
    <location>
        <begin position="56"/>
        <end position="313"/>
    </location>
</feature>
<dbReference type="Gene3D" id="3.40.50.10070">
    <property type="entry name" value="TolB, N-terminal domain"/>
    <property type="match status" value="1"/>
</dbReference>
<sequence length="832" mass="94409">MAIKCPKCQTDNPDTIKFCGECGTQLLPTEEVSAPTKTLETAKEELTTGSTFAGRYQIIEELGKGGMGKVYKAHDTEIKEKVALKLLKPEIAADKKTIERFQNELKFARKISHRNVCRMYDLNKEEGSYYITMEYVPGEDLKSSIRRMGPLSAGKTISIAKQVCEGLEEAHRLDVVHRDLKPQNIMIDKDGNVRIMDFGIARSLKAKGITGAGVMIGTPEYMSPEQVEAKDIDQRSDIYSLGIILYEMVTGKVPFEGDTPFTIGMKHKSEIPRDPKELNAHLPEDLSRLILKCMEKSKENRYQSAGEVRSELIRIENEIPTKERVAPKRKLKTEKIGGVTWKKPIVYGAVAVILILLIMGGISLFTGRKKAIDSIAVLPFAYAGENPDMDYLSDGITETIINNLSQLPSLKKVIARSSILRYKGKELDPQAVGKQLGVDTVLISKMSHRGDDLSISVELVNTIDSSRIWGNQYKRKISEIFDVQDEISNAITDNLRLSLTGEELERITKRYTESSEAYQLYLKGRYFCNRRTEEYLKKAIDYFSQAIDKDPDYALAYVGLAESYSALPDYSSLPPNELYPKSTEAVLKALEIDSTLAEAHTQLAIIKMEYNWDWEVAGQEFRRALELNPGYANGHFLYAYYLMYKGRSDEAIKEIKRASELDPLNLLIKTSVGRIFYYNRQHDQAIEALHKSLEMDPNFVNTHYCLGLTYMQKSRYEEALAEFQKEKNISKGVNPLVEPSIGVTYALMGEKGKARQVLDDLLERSREMYVTPYGLALVYFSLEERDEGFKWLDKALEVRDRWLCFLNVDPLFDSVRSDPKFTTLLKNIGLEE</sequence>
<feature type="repeat" description="TPR" evidence="7">
    <location>
        <begin position="700"/>
        <end position="733"/>
    </location>
</feature>
<evidence type="ECO:0000313" key="11">
    <source>
        <dbReference type="EMBL" id="KPJ70282.1"/>
    </source>
</evidence>
<dbReference type="PANTHER" id="PTHR43289">
    <property type="entry name" value="MITOGEN-ACTIVATED PROTEIN KINASE KINASE KINASE 20-RELATED"/>
    <property type="match status" value="1"/>
</dbReference>
<dbReference type="InterPro" id="IPR017441">
    <property type="entry name" value="Protein_kinase_ATP_BS"/>
</dbReference>
<name>A0A0S7Y6S9_UNCSA</name>
<organism evidence="11 12">
    <name type="scientific">candidate division WOR-1 bacterium DG_54_3</name>
    <dbReference type="NCBI Taxonomy" id="1703775"/>
    <lineage>
        <taxon>Bacteria</taxon>
        <taxon>Bacillati</taxon>
        <taxon>Saganbacteria</taxon>
    </lineage>
</organism>
<feature type="binding site" evidence="8">
    <location>
        <position position="85"/>
    </location>
    <ligand>
        <name>ATP</name>
        <dbReference type="ChEBI" id="CHEBI:30616"/>
    </ligand>
</feature>
<evidence type="ECO:0000256" key="1">
    <source>
        <dbReference type="ARBA" id="ARBA00012513"/>
    </source>
</evidence>
<dbReference type="GO" id="GO:0004674">
    <property type="term" value="F:protein serine/threonine kinase activity"/>
    <property type="evidence" value="ECO:0007669"/>
    <property type="project" value="UniProtKB-KW"/>
</dbReference>
<protein>
    <recommendedName>
        <fullName evidence="1">non-specific serine/threonine protein kinase</fullName>
        <ecNumber evidence="1">2.7.11.1</ecNumber>
    </recommendedName>
</protein>
<keyword evidence="3" id="KW-0808">Transferase</keyword>
<dbReference type="InterPro" id="IPR011990">
    <property type="entry name" value="TPR-like_helical_dom_sf"/>
</dbReference>
<dbReference type="PANTHER" id="PTHR43289:SF34">
    <property type="entry name" value="SERINE_THREONINE-PROTEIN KINASE YBDM-RELATED"/>
    <property type="match status" value="1"/>
</dbReference>
<keyword evidence="2" id="KW-0723">Serine/threonine-protein kinase</keyword>
<keyword evidence="7" id="KW-0802">TPR repeat</keyword>
<dbReference type="InterPro" id="IPR011009">
    <property type="entry name" value="Kinase-like_dom_sf"/>
</dbReference>
<evidence type="ECO:0000256" key="3">
    <source>
        <dbReference type="ARBA" id="ARBA00022679"/>
    </source>
</evidence>
<dbReference type="PROSITE" id="PS50011">
    <property type="entry name" value="PROTEIN_KINASE_DOM"/>
    <property type="match status" value="1"/>
</dbReference>
<dbReference type="PROSITE" id="PS00108">
    <property type="entry name" value="PROTEIN_KINASE_ST"/>
    <property type="match status" value="1"/>
</dbReference>
<feature type="repeat" description="TPR" evidence="7">
    <location>
        <begin position="632"/>
        <end position="665"/>
    </location>
</feature>
<dbReference type="SUPFAM" id="SSF48452">
    <property type="entry name" value="TPR-like"/>
    <property type="match status" value="2"/>
</dbReference>
<dbReference type="EC" id="2.7.11.1" evidence="1"/>
<comment type="caution">
    <text evidence="11">The sequence shown here is derived from an EMBL/GenBank/DDBJ whole genome shotgun (WGS) entry which is preliminary data.</text>
</comment>
<evidence type="ECO:0000256" key="2">
    <source>
        <dbReference type="ARBA" id="ARBA00022527"/>
    </source>
</evidence>
<evidence type="ECO:0000256" key="9">
    <source>
        <dbReference type="SAM" id="Phobius"/>
    </source>
</evidence>
<dbReference type="SUPFAM" id="SSF56112">
    <property type="entry name" value="Protein kinase-like (PK-like)"/>
    <property type="match status" value="1"/>
</dbReference>
<feature type="repeat" description="TPR" evidence="7">
    <location>
        <begin position="666"/>
        <end position="699"/>
    </location>
</feature>
<keyword evidence="4 8" id="KW-0547">Nucleotide-binding</keyword>
<dbReference type="PROSITE" id="PS50005">
    <property type="entry name" value="TPR"/>
    <property type="match status" value="3"/>
</dbReference>
<dbReference type="Pfam" id="PF13432">
    <property type="entry name" value="TPR_16"/>
    <property type="match status" value="1"/>
</dbReference>
<evidence type="ECO:0000256" key="8">
    <source>
        <dbReference type="PROSITE-ProRule" id="PRU10141"/>
    </source>
</evidence>
<accession>A0A0S7Y6S9</accession>
<keyword evidence="9" id="KW-0812">Transmembrane</keyword>
<proteinExistence type="predicted"/>
<dbReference type="Pfam" id="PF00069">
    <property type="entry name" value="Pkinase"/>
    <property type="match status" value="1"/>
</dbReference>
<keyword evidence="9" id="KW-1133">Transmembrane helix</keyword>
<dbReference type="EMBL" id="LIZX01000003">
    <property type="protein sequence ID" value="KPJ70282.1"/>
    <property type="molecule type" value="Genomic_DNA"/>
</dbReference>
<evidence type="ECO:0000256" key="7">
    <source>
        <dbReference type="PROSITE-ProRule" id="PRU00339"/>
    </source>
</evidence>
<dbReference type="InterPro" id="IPR008271">
    <property type="entry name" value="Ser/Thr_kinase_AS"/>
</dbReference>
<dbReference type="Gene3D" id="1.25.40.10">
    <property type="entry name" value="Tetratricopeptide repeat domain"/>
    <property type="match status" value="3"/>
</dbReference>
<dbReference type="Proteomes" id="UP000051861">
    <property type="component" value="Unassembled WGS sequence"/>
</dbReference>
<evidence type="ECO:0000259" key="10">
    <source>
        <dbReference type="PROSITE" id="PS50011"/>
    </source>
</evidence>
<gene>
    <name evidence="11" type="ORF">AMJ44_00120</name>
</gene>
<keyword evidence="6 8" id="KW-0067">ATP-binding</keyword>
<dbReference type="InterPro" id="IPR019734">
    <property type="entry name" value="TPR_rpt"/>
</dbReference>
<evidence type="ECO:0000256" key="6">
    <source>
        <dbReference type="ARBA" id="ARBA00022840"/>
    </source>
</evidence>
<reference evidence="11 12" key="1">
    <citation type="journal article" date="2015" name="Microbiome">
        <title>Genomic resolution of linkages in carbon, nitrogen, and sulfur cycling among widespread estuary sediment bacteria.</title>
        <authorList>
            <person name="Baker B.J."/>
            <person name="Lazar C.S."/>
            <person name="Teske A.P."/>
            <person name="Dick G.J."/>
        </authorList>
    </citation>
    <scope>NUCLEOTIDE SEQUENCE [LARGE SCALE GENOMIC DNA]</scope>
    <source>
        <strain evidence="11">DG_54_3</strain>
    </source>
</reference>
<dbReference type="PATRIC" id="fig|1703775.3.peg.2"/>
<dbReference type="Gene3D" id="3.30.200.20">
    <property type="entry name" value="Phosphorylase Kinase, domain 1"/>
    <property type="match status" value="1"/>
</dbReference>
<dbReference type="Pfam" id="PF13240">
    <property type="entry name" value="Zn_Ribbon_1"/>
    <property type="match status" value="1"/>
</dbReference>
<feature type="transmembrane region" description="Helical" evidence="9">
    <location>
        <begin position="345"/>
        <end position="365"/>
    </location>
</feature>
<dbReference type="FunFam" id="1.10.510.10:FF:000021">
    <property type="entry name" value="Serine/threonine protein kinase"/>
    <property type="match status" value="1"/>
</dbReference>
<dbReference type="SMART" id="SM00220">
    <property type="entry name" value="S_TKc"/>
    <property type="match status" value="1"/>
</dbReference>
<dbReference type="PROSITE" id="PS00107">
    <property type="entry name" value="PROTEIN_KINASE_ATP"/>
    <property type="match status" value="1"/>
</dbReference>
<evidence type="ECO:0000256" key="4">
    <source>
        <dbReference type="ARBA" id="ARBA00022741"/>
    </source>
</evidence>
<dbReference type="Gene3D" id="1.10.510.10">
    <property type="entry name" value="Transferase(Phosphotransferase) domain 1"/>
    <property type="match status" value="1"/>
</dbReference>
<evidence type="ECO:0000313" key="12">
    <source>
        <dbReference type="Proteomes" id="UP000051861"/>
    </source>
</evidence>
<dbReference type="InterPro" id="IPR000719">
    <property type="entry name" value="Prot_kinase_dom"/>
</dbReference>